<evidence type="ECO:0000256" key="4">
    <source>
        <dbReference type="ARBA" id="ARBA00023136"/>
    </source>
</evidence>
<dbReference type="STRING" id="44941.A0A397V1Q3"/>
<evidence type="ECO:0000313" key="7">
    <source>
        <dbReference type="EMBL" id="RIB15518.1"/>
    </source>
</evidence>
<comment type="caution">
    <text evidence="7">The sequence shown here is derived from an EMBL/GenBank/DDBJ whole genome shotgun (WGS) entry which is preliminary data.</text>
</comment>
<organism evidence="7 8">
    <name type="scientific">Gigaspora rosea</name>
    <dbReference type="NCBI Taxonomy" id="44941"/>
    <lineage>
        <taxon>Eukaryota</taxon>
        <taxon>Fungi</taxon>
        <taxon>Fungi incertae sedis</taxon>
        <taxon>Mucoromycota</taxon>
        <taxon>Glomeromycotina</taxon>
        <taxon>Glomeromycetes</taxon>
        <taxon>Diversisporales</taxon>
        <taxon>Gigasporaceae</taxon>
        <taxon>Gigaspora</taxon>
    </lineage>
</organism>
<keyword evidence="4 5" id="KW-0472">Membrane</keyword>
<feature type="transmembrane region" description="Helical" evidence="5">
    <location>
        <begin position="59"/>
        <end position="79"/>
    </location>
</feature>
<dbReference type="OrthoDB" id="3251871at2759"/>
<gene>
    <name evidence="7" type="ORF">C2G38_2039323</name>
</gene>
<evidence type="ECO:0000313" key="8">
    <source>
        <dbReference type="Proteomes" id="UP000266673"/>
    </source>
</evidence>
<protein>
    <recommendedName>
        <fullName evidence="6">G-protein coupled receptors family 2 profile 2 domain-containing protein</fullName>
    </recommendedName>
</protein>
<evidence type="ECO:0000256" key="1">
    <source>
        <dbReference type="ARBA" id="ARBA00004141"/>
    </source>
</evidence>
<feature type="domain" description="G-protein coupled receptors family 2 profile 2" evidence="6">
    <location>
        <begin position="15"/>
        <end position="293"/>
    </location>
</feature>
<evidence type="ECO:0000256" key="5">
    <source>
        <dbReference type="SAM" id="Phobius"/>
    </source>
</evidence>
<keyword evidence="2 5" id="KW-0812">Transmembrane</keyword>
<feature type="transmembrane region" description="Helical" evidence="5">
    <location>
        <begin position="130"/>
        <end position="153"/>
    </location>
</feature>
<dbReference type="GO" id="GO:0007166">
    <property type="term" value="P:cell surface receptor signaling pathway"/>
    <property type="evidence" value="ECO:0007669"/>
    <property type="project" value="InterPro"/>
</dbReference>
<proteinExistence type="predicted"/>
<keyword evidence="3 5" id="KW-1133">Transmembrane helix</keyword>
<comment type="subcellular location">
    <subcellularLocation>
        <location evidence="1">Membrane</location>
        <topology evidence="1">Multi-pass membrane protein</topology>
    </subcellularLocation>
</comment>
<keyword evidence="8" id="KW-1185">Reference proteome</keyword>
<dbReference type="PANTHER" id="PTHR23112:SF0">
    <property type="entry name" value="TRANSMEMBRANE PROTEIN 116"/>
    <property type="match status" value="1"/>
</dbReference>
<dbReference type="GO" id="GO:0004930">
    <property type="term" value="F:G protein-coupled receptor activity"/>
    <property type="evidence" value="ECO:0007669"/>
    <property type="project" value="TreeGrafter"/>
</dbReference>
<evidence type="ECO:0000256" key="3">
    <source>
        <dbReference type="ARBA" id="ARBA00022989"/>
    </source>
</evidence>
<dbReference type="Gene3D" id="1.20.1070.10">
    <property type="entry name" value="Rhodopsin 7-helix transmembrane proteins"/>
    <property type="match status" value="1"/>
</dbReference>
<dbReference type="EMBL" id="QKWP01000738">
    <property type="protein sequence ID" value="RIB15518.1"/>
    <property type="molecule type" value="Genomic_DNA"/>
</dbReference>
<dbReference type="GO" id="GO:0005886">
    <property type="term" value="C:plasma membrane"/>
    <property type="evidence" value="ECO:0007669"/>
    <property type="project" value="TreeGrafter"/>
</dbReference>
<reference evidence="7 8" key="1">
    <citation type="submission" date="2018-06" db="EMBL/GenBank/DDBJ databases">
        <title>Comparative genomics reveals the genomic features of Rhizophagus irregularis, R. cerebriforme, R. diaphanum and Gigaspora rosea, and their symbiotic lifestyle signature.</title>
        <authorList>
            <person name="Morin E."/>
            <person name="San Clemente H."/>
            <person name="Chen E.C.H."/>
            <person name="De La Providencia I."/>
            <person name="Hainaut M."/>
            <person name="Kuo A."/>
            <person name="Kohler A."/>
            <person name="Murat C."/>
            <person name="Tang N."/>
            <person name="Roy S."/>
            <person name="Loubradou J."/>
            <person name="Henrissat B."/>
            <person name="Grigoriev I.V."/>
            <person name="Corradi N."/>
            <person name="Roux C."/>
            <person name="Martin F.M."/>
        </authorList>
    </citation>
    <scope>NUCLEOTIDE SEQUENCE [LARGE SCALE GENOMIC DNA]</scope>
    <source>
        <strain evidence="7 8">DAOM 194757</strain>
    </source>
</reference>
<feature type="transmembrane region" description="Helical" evidence="5">
    <location>
        <begin position="173"/>
        <end position="198"/>
    </location>
</feature>
<dbReference type="Proteomes" id="UP000266673">
    <property type="component" value="Unassembled WGS sequence"/>
</dbReference>
<feature type="transmembrane region" description="Helical" evidence="5">
    <location>
        <begin position="91"/>
        <end position="118"/>
    </location>
</feature>
<feature type="transmembrane region" description="Helical" evidence="5">
    <location>
        <begin position="27"/>
        <end position="47"/>
    </location>
</feature>
<name>A0A397V1Q3_9GLOM</name>
<dbReference type="PROSITE" id="PS50261">
    <property type="entry name" value="G_PROTEIN_RECEP_F2_4"/>
    <property type="match status" value="1"/>
</dbReference>
<sequence>MASIIPITPITKDQLISISNFCVPLNIISLISTITSCVTFGLIRIYYPNLADRVSFRLSFAALFCDIGFSSHLLLAFVWDSTPGFLCRYSAWAIVFFDLSSLFFIVCIALNLHIVFVNEYRRSYYNLEKYYFIIAFSFALLLSLLPFSANMYGYDDPEGSCWYRNSGQKYNIIWQWTTLFGWIYASILYCAIVVIMVIRKLRSVKKEVDDVFNSHPTSQISNYPTKINKNLISSVVRRVMWYPVVPLIAEFGNSFVETYAYINRVLSYHLFLICFIGMSLQGLMNALVFSQDIAVTHAFQAVKLHWWIFHVNNYESRYPHRSYNKAIIIEEFSIRGKSRDFIELKTLNCNKIDIIKNDIINDDIINDDIINDNIINDDIINDNITNDDIADEVIINNDIIINNVNINISNHHINYKVNNNNFNLVSQPSILEWLRYMLLIKLFNAPKTLSQLASLEPLSPINSFVANKPNTPSVTFGKDDSKQDITFVIQNESSLNNIRVPLNSTTDMSGCTIGNNEGRIEVIPVNGEPENIDLSQEIEMFKLVLKKL</sequence>
<accession>A0A397V1Q3</accession>
<dbReference type="PANTHER" id="PTHR23112">
    <property type="entry name" value="G PROTEIN-COUPLED RECEPTOR 157-RELATED"/>
    <property type="match status" value="1"/>
</dbReference>
<feature type="transmembrane region" description="Helical" evidence="5">
    <location>
        <begin position="268"/>
        <end position="289"/>
    </location>
</feature>
<evidence type="ECO:0000256" key="2">
    <source>
        <dbReference type="ARBA" id="ARBA00022692"/>
    </source>
</evidence>
<dbReference type="AlphaFoldDB" id="A0A397V1Q3"/>
<dbReference type="GO" id="GO:0007189">
    <property type="term" value="P:adenylate cyclase-activating G protein-coupled receptor signaling pathway"/>
    <property type="evidence" value="ECO:0007669"/>
    <property type="project" value="TreeGrafter"/>
</dbReference>
<evidence type="ECO:0000259" key="6">
    <source>
        <dbReference type="PROSITE" id="PS50261"/>
    </source>
</evidence>
<dbReference type="InterPro" id="IPR017981">
    <property type="entry name" value="GPCR_2-like_7TM"/>
</dbReference>